<dbReference type="AlphaFoldDB" id="S8AVS9"/>
<name>S8AVS9_PENO1</name>
<dbReference type="HOGENOM" id="CLU_2197838_0_0_1"/>
<keyword evidence="1" id="KW-0732">Signal</keyword>
<evidence type="ECO:0000313" key="3">
    <source>
        <dbReference type="Proteomes" id="UP000019376"/>
    </source>
</evidence>
<evidence type="ECO:0008006" key="4">
    <source>
        <dbReference type="Google" id="ProtNLM"/>
    </source>
</evidence>
<reference evidence="2 3" key="1">
    <citation type="journal article" date="2013" name="PLoS ONE">
        <title>Genomic and secretomic analyses reveal unique features of the lignocellulolytic enzyme system of Penicillium decumbens.</title>
        <authorList>
            <person name="Liu G."/>
            <person name="Zhang L."/>
            <person name="Wei X."/>
            <person name="Zou G."/>
            <person name="Qin Y."/>
            <person name="Ma L."/>
            <person name="Li J."/>
            <person name="Zheng H."/>
            <person name="Wang S."/>
            <person name="Wang C."/>
            <person name="Xun L."/>
            <person name="Zhao G.-P."/>
            <person name="Zhou Z."/>
            <person name="Qu Y."/>
        </authorList>
    </citation>
    <scope>NUCLEOTIDE SEQUENCE [LARGE SCALE GENOMIC DNA]</scope>
    <source>
        <strain evidence="3">114-2 / CGMCC 5302</strain>
    </source>
</reference>
<sequence length="108" mass="11983">MAPSPWPSAIFLFHLLPSSSTSSISPTLASWIFCLVRWACPASSPIVHPPIARHEILLSCSSFAKRGLDKTPVPRSISLEVHRRQIKAINDSLCHTRSLLTRTPLQMI</sequence>
<organism evidence="2 3">
    <name type="scientific">Penicillium oxalicum (strain 114-2 / CGMCC 5302)</name>
    <name type="common">Penicillium decumbens</name>
    <dbReference type="NCBI Taxonomy" id="933388"/>
    <lineage>
        <taxon>Eukaryota</taxon>
        <taxon>Fungi</taxon>
        <taxon>Dikarya</taxon>
        <taxon>Ascomycota</taxon>
        <taxon>Pezizomycotina</taxon>
        <taxon>Eurotiomycetes</taxon>
        <taxon>Eurotiomycetidae</taxon>
        <taxon>Eurotiales</taxon>
        <taxon>Aspergillaceae</taxon>
        <taxon>Penicillium</taxon>
    </lineage>
</organism>
<proteinExistence type="predicted"/>
<gene>
    <name evidence="2" type="ORF">PDE_05279</name>
</gene>
<accession>S8AVS9</accession>
<dbReference type="Proteomes" id="UP000019376">
    <property type="component" value="Unassembled WGS sequence"/>
</dbReference>
<evidence type="ECO:0000256" key="1">
    <source>
        <dbReference type="SAM" id="SignalP"/>
    </source>
</evidence>
<protein>
    <recommendedName>
        <fullName evidence="4">Secreted protein</fullName>
    </recommendedName>
</protein>
<feature type="signal peptide" evidence="1">
    <location>
        <begin position="1"/>
        <end position="21"/>
    </location>
</feature>
<evidence type="ECO:0000313" key="2">
    <source>
        <dbReference type="EMBL" id="EPS30328.1"/>
    </source>
</evidence>
<feature type="chain" id="PRO_5004560841" description="Secreted protein" evidence="1">
    <location>
        <begin position="22"/>
        <end position="108"/>
    </location>
</feature>
<keyword evidence="3" id="KW-1185">Reference proteome</keyword>
<dbReference type="EMBL" id="KB644412">
    <property type="protein sequence ID" value="EPS30328.1"/>
    <property type="molecule type" value="Genomic_DNA"/>
</dbReference>